<keyword evidence="6" id="KW-1015">Disulfide bond</keyword>
<dbReference type="InterPro" id="IPR013766">
    <property type="entry name" value="Thioredoxin_domain"/>
</dbReference>
<comment type="catalytic activity">
    <reaction evidence="11">
        <text>a hydroperoxide + [thioredoxin]-dithiol = an alcohol + [thioredoxin]-disulfide + H2O</text>
        <dbReference type="Rhea" id="RHEA:62620"/>
        <dbReference type="Rhea" id="RHEA-COMP:10698"/>
        <dbReference type="Rhea" id="RHEA-COMP:10700"/>
        <dbReference type="ChEBI" id="CHEBI:15377"/>
        <dbReference type="ChEBI" id="CHEBI:29950"/>
        <dbReference type="ChEBI" id="CHEBI:30879"/>
        <dbReference type="ChEBI" id="CHEBI:35924"/>
        <dbReference type="ChEBI" id="CHEBI:50058"/>
        <dbReference type="EC" id="1.11.1.24"/>
    </reaction>
</comment>
<dbReference type="PANTHER" id="PTHR42801:SF7">
    <property type="entry name" value="SLL1159 PROTEIN"/>
    <property type="match status" value="1"/>
</dbReference>
<evidence type="ECO:0000313" key="15">
    <source>
        <dbReference type="Proteomes" id="UP000019276"/>
    </source>
</evidence>
<keyword evidence="5" id="KW-0560">Oxidoreductase</keyword>
<evidence type="ECO:0000256" key="1">
    <source>
        <dbReference type="ARBA" id="ARBA00003330"/>
    </source>
</evidence>
<dbReference type="PANTHER" id="PTHR42801">
    <property type="entry name" value="THIOREDOXIN-DEPENDENT PEROXIDE REDUCTASE"/>
    <property type="match status" value="1"/>
</dbReference>
<dbReference type="eggNOG" id="COG1225">
    <property type="taxonomic scope" value="Bacteria"/>
</dbReference>
<comment type="function">
    <text evidence="1">Thiol-specific peroxidase that catalyzes the reduction of hydrogen peroxide and organic hydroperoxides to water and alcohols, respectively. Plays a role in cell protection against oxidative stress by detoxifying peroxides and as sensor of hydrogen peroxide-mediated signaling events.</text>
</comment>
<dbReference type="GO" id="GO:0034599">
    <property type="term" value="P:cellular response to oxidative stress"/>
    <property type="evidence" value="ECO:0007669"/>
    <property type="project" value="TreeGrafter"/>
</dbReference>
<evidence type="ECO:0000256" key="9">
    <source>
        <dbReference type="ARBA" id="ARBA00038489"/>
    </source>
</evidence>
<evidence type="ECO:0000256" key="5">
    <source>
        <dbReference type="ARBA" id="ARBA00023002"/>
    </source>
</evidence>
<keyword evidence="7" id="KW-0676">Redox-active center</keyword>
<keyword evidence="4" id="KW-0049">Antioxidant</keyword>
<feature type="domain" description="Thioredoxin" evidence="13">
    <location>
        <begin position="41"/>
        <end position="189"/>
    </location>
</feature>
<dbReference type="EMBL" id="ARZY01000048">
    <property type="protein sequence ID" value="EWH08398.1"/>
    <property type="molecule type" value="Genomic_DNA"/>
</dbReference>
<protein>
    <recommendedName>
        <fullName evidence="2">thioredoxin-dependent peroxiredoxin</fullName>
        <ecNumber evidence="2">1.11.1.24</ecNumber>
    </recommendedName>
    <alternativeName>
        <fullName evidence="8">Thioredoxin peroxidase</fullName>
    </alternativeName>
    <alternativeName>
        <fullName evidence="10">Thioredoxin-dependent peroxiredoxin Bcp</fullName>
    </alternativeName>
</protein>
<keyword evidence="3" id="KW-0575">Peroxidase</keyword>
<dbReference type="Pfam" id="PF00578">
    <property type="entry name" value="AhpC-TSA"/>
    <property type="match status" value="1"/>
</dbReference>
<comment type="similarity">
    <text evidence="9">Belongs to the peroxiredoxin family. BCP/PrxQ subfamily.</text>
</comment>
<evidence type="ECO:0000256" key="4">
    <source>
        <dbReference type="ARBA" id="ARBA00022862"/>
    </source>
</evidence>
<comment type="caution">
    <text evidence="14">The sequence shown here is derived from an EMBL/GenBank/DDBJ whole genome shotgun (WGS) entry which is preliminary data.</text>
</comment>
<evidence type="ECO:0000256" key="3">
    <source>
        <dbReference type="ARBA" id="ARBA00022559"/>
    </source>
</evidence>
<evidence type="ECO:0000256" key="6">
    <source>
        <dbReference type="ARBA" id="ARBA00023157"/>
    </source>
</evidence>
<dbReference type="STRING" id="1328313.DS2_17692"/>
<dbReference type="InterPro" id="IPR000866">
    <property type="entry name" value="AhpC/TSA"/>
</dbReference>
<dbReference type="GO" id="GO:0008379">
    <property type="term" value="F:thioredoxin peroxidase activity"/>
    <property type="evidence" value="ECO:0007669"/>
    <property type="project" value="TreeGrafter"/>
</dbReference>
<evidence type="ECO:0000313" key="14">
    <source>
        <dbReference type="EMBL" id="EWH08398.1"/>
    </source>
</evidence>
<proteinExistence type="inferred from homology"/>
<gene>
    <name evidence="14" type="ORF">DS2_17692</name>
</gene>
<organism evidence="14 15">
    <name type="scientific">Catenovulum agarivorans DS-2</name>
    <dbReference type="NCBI Taxonomy" id="1328313"/>
    <lineage>
        <taxon>Bacteria</taxon>
        <taxon>Pseudomonadati</taxon>
        <taxon>Pseudomonadota</taxon>
        <taxon>Gammaproteobacteria</taxon>
        <taxon>Alteromonadales</taxon>
        <taxon>Alteromonadaceae</taxon>
        <taxon>Catenovulum</taxon>
    </lineage>
</organism>
<sequence>MKFRLWFSVVMLMWLSGCSVADIDDRYLSKDAYNGVEAFNLNTGDNIASVALKDGQGEQFNLRNLANKQNLLLVIYRGEWCPFCVNQLESFEAVLPELKNHNTRLVAISPDDEATTKNTQKQFGQGYLFLTDPELKFIDSLGLKKDQTTPHPATILVKKGGEVVWFYVDKDYKTRPTGEQIRTVLQKFL</sequence>
<evidence type="ECO:0000256" key="7">
    <source>
        <dbReference type="ARBA" id="ARBA00023284"/>
    </source>
</evidence>
<evidence type="ECO:0000259" key="13">
    <source>
        <dbReference type="PROSITE" id="PS51352"/>
    </source>
</evidence>
<keyword evidence="15" id="KW-1185">Reference proteome</keyword>
<accession>W7QJT5</accession>
<dbReference type="CDD" id="cd02970">
    <property type="entry name" value="PRX_like2"/>
    <property type="match status" value="1"/>
</dbReference>
<dbReference type="InterPro" id="IPR050924">
    <property type="entry name" value="Peroxiredoxin_BCP/PrxQ"/>
</dbReference>
<dbReference type="InterPro" id="IPR036249">
    <property type="entry name" value="Thioredoxin-like_sf"/>
</dbReference>
<dbReference type="SUPFAM" id="SSF52833">
    <property type="entry name" value="Thioredoxin-like"/>
    <property type="match status" value="1"/>
</dbReference>
<evidence type="ECO:0000256" key="2">
    <source>
        <dbReference type="ARBA" id="ARBA00013017"/>
    </source>
</evidence>
<evidence type="ECO:0000256" key="12">
    <source>
        <dbReference type="SAM" id="SignalP"/>
    </source>
</evidence>
<dbReference type="PROSITE" id="PS51257">
    <property type="entry name" value="PROKAR_LIPOPROTEIN"/>
    <property type="match status" value="1"/>
</dbReference>
<dbReference type="AlphaFoldDB" id="W7QJT5"/>
<reference evidence="14 15" key="1">
    <citation type="journal article" date="2014" name="Genome Announc.">
        <title>Draft Genome Sequence of the Agar-Degrading Bacterium Catenovulum sp. Strain DS-2, Isolated from Intestines of Haliotis diversicolor.</title>
        <authorList>
            <person name="Shan D."/>
            <person name="Li X."/>
            <person name="Gu Z."/>
            <person name="Wei G."/>
            <person name="Gao Z."/>
            <person name="Shao Z."/>
        </authorList>
    </citation>
    <scope>NUCLEOTIDE SEQUENCE [LARGE SCALE GENOMIC DNA]</scope>
    <source>
        <strain evidence="14 15">DS-2</strain>
    </source>
</reference>
<dbReference type="GO" id="GO:0005737">
    <property type="term" value="C:cytoplasm"/>
    <property type="evidence" value="ECO:0007669"/>
    <property type="project" value="TreeGrafter"/>
</dbReference>
<evidence type="ECO:0000256" key="10">
    <source>
        <dbReference type="ARBA" id="ARBA00042639"/>
    </source>
</evidence>
<keyword evidence="12" id="KW-0732">Signal</keyword>
<name>W7QJT5_9ALTE</name>
<dbReference type="PROSITE" id="PS51352">
    <property type="entry name" value="THIOREDOXIN_2"/>
    <property type="match status" value="1"/>
</dbReference>
<dbReference type="GO" id="GO:0045454">
    <property type="term" value="P:cell redox homeostasis"/>
    <property type="evidence" value="ECO:0007669"/>
    <property type="project" value="TreeGrafter"/>
</dbReference>
<feature type="chain" id="PRO_5004898166" description="thioredoxin-dependent peroxiredoxin" evidence="12">
    <location>
        <begin position="22"/>
        <end position="189"/>
    </location>
</feature>
<dbReference type="Proteomes" id="UP000019276">
    <property type="component" value="Unassembled WGS sequence"/>
</dbReference>
<dbReference type="RefSeq" id="WP_051479984.1">
    <property type="nucleotide sequence ID" value="NZ_ARZY01000048.1"/>
</dbReference>
<evidence type="ECO:0000256" key="8">
    <source>
        <dbReference type="ARBA" id="ARBA00032824"/>
    </source>
</evidence>
<evidence type="ECO:0000256" key="11">
    <source>
        <dbReference type="ARBA" id="ARBA00049091"/>
    </source>
</evidence>
<dbReference type="OrthoDB" id="9809746at2"/>
<feature type="signal peptide" evidence="12">
    <location>
        <begin position="1"/>
        <end position="21"/>
    </location>
</feature>
<dbReference type="EC" id="1.11.1.24" evidence="2"/>
<dbReference type="Gene3D" id="3.40.30.10">
    <property type="entry name" value="Glutaredoxin"/>
    <property type="match status" value="1"/>
</dbReference>